<evidence type="ECO:0000256" key="1">
    <source>
        <dbReference type="SAM" id="Phobius"/>
    </source>
</evidence>
<evidence type="ECO:0000313" key="2">
    <source>
        <dbReference type="EMBL" id="ESA12850.1"/>
    </source>
</evidence>
<sequence length="49" mass="5628">MTDLEIRVIIFDGIIAGNDTVSIFLVLLRILFHSLSIILQIIQMLKRKC</sequence>
<keyword evidence="1" id="KW-0472">Membrane</keyword>
<organism evidence="2">
    <name type="scientific">Rhizophagus irregularis (strain DAOM 181602 / DAOM 197198 / MUCL 43194)</name>
    <name type="common">Arbuscular mycorrhizal fungus</name>
    <name type="synonym">Glomus intraradices</name>
    <dbReference type="NCBI Taxonomy" id="747089"/>
    <lineage>
        <taxon>Eukaryota</taxon>
        <taxon>Fungi</taxon>
        <taxon>Fungi incertae sedis</taxon>
        <taxon>Mucoromycota</taxon>
        <taxon>Glomeromycotina</taxon>
        <taxon>Glomeromycetes</taxon>
        <taxon>Glomerales</taxon>
        <taxon>Glomeraceae</taxon>
        <taxon>Rhizophagus</taxon>
    </lineage>
</organism>
<dbReference type="EMBL" id="KI284484">
    <property type="protein sequence ID" value="ESA12850.1"/>
    <property type="molecule type" value="Genomic_DNA"/>
</dbReference>
<proteinExistence type="predicted"/>
<dbReference type="HOGENOM" id="CLU_3143739_0_0_1"/>
<keyword evidence="1" id="KW-1133">Transmembrane helix</keyword>
<name>U9TXL4_RHIID</name>
<feature type="transmembrane region" description="Helical" evidence="1">
    <location>
        <begin position="20"/>
        <end position="42"/>
    </location>
</feature>
<keyword evidence="1" id="KW-0812">Transmembrane</keyword>
<gene>
    <name evidence="2" type="ORF">GLOINDRAFT_26676</name>
</gene>
<dbReference type="AlphaFoldDB" id="U9TXL4"/>
<protein>
    <submittedName>
        <fullName evidence="2">Uncharacterized protein</fullName>
    </submittedName>
</protein>
<reference evidence="2" key="1">
    <citation type="submission" date="2013-07" db="EMBL/GenBank/DDBJ databases">
        <title>The genome of an arbuscular mycorrhizal fungus provides insights into the evolution of the oldest plant symbiosis.</title>
        <authorList>
            <consortium name="DOE Joint Genome Institute"/>
            <person name="Tisserant E."/>
            <person name="Malbreil M."/>
            <person name="Kuo A."/>
            <person name="Kohler A."/>
            <person name="Symeonidi A."/>
            <person name="Balestrini R."/>
            <person name="Charron P."/>
            <person name="Duensing N."/>
            <person name="Frei-dit-Frey N."/>
            <person name="Gianinazzi-Pearson V."/>
            <person name="Gilbert B."/>
            <person name="Handa Y."/>
            <person name="Hijri M."/>
            <person name="Kaul R."/>
            <person name="Kawaguchi M."/>
            <person name="Krajinski F."/>
            <person name="Lammers P."/>
            <person name="Lapierre D."/>
            <person name="Masclaux F.G."/>
            <person name="Murat C."/>
            <person name="Morin E."/>
            <person name="Ndikumana S."/>
            <person name="Pagni M."/>
            <person name="Petitpierre D."/>
            <person name="Requena N."/>
            <person name="Rosikiewicz P."/>
            <person name="Riley R."/>
            <person name="Saito K."/>
            <person name="San Clemente H."/>
            <person name="Shapiro H."/>
            <person name="van Tuinen D."/>
            <person name="Becard G."/>
            <person name="Bonfante P."/>
            <person name="Paszkowski U."/>
            <person name="Shachar-Hill Y."/>
            <person name="Young J.P."/>
            <person name="Sanders I.R."/>
            <person name="Henrissat B."/>
            <person name="Rensing S.A."/>
            <person name="Grigoriev I.V."/>
            <person name="Corradi N."/>
            <person name="Roux C."/>
            <person name="Martin F."/>
        </authorList>
    </citation>
    <scope>NUCLEOTIDE SEQUENCE</scope>
    <source>
        <strain evidence="2">DAOM 197198</strain>
    </source>
</reference>
<accession>U9TXL4</accession>